<sequence length="77" mass="8547">MIDELKSEEIVNKVGGRFKLTALTQRRLGELLQGARPLIEDAQGKTMLEIVVQEILQDKITIDDGLPTKASGDKKKN</sequence>
<dbReference type="InterPro" id="IPR036161">
    <property type="entry name" value="RPB6/omega-like_sf"/>
</dbReference>
<protein>
    <recommendedName>
        <fullName evidence="2">DNA-directed RNA polymerase</fullName>
        <ecNumber evidence="2">2.7.7.6</ecNumber>
    </recommendedName>
</protein>
<evidence type="ECO:0000256" key="1">
    <source>
        <dbReference type="ARBA" id="ARBA00006711"/>
    </source>
</evidence>
<dbReference type="EMBL" id="BARV01007197">
    <property type="protein sequence ID" value="GAI04680.1"/>
    <property type="molecule type" value="Genomic_DNA"/>
</dbReference>
<dbReference type="Pfam" id="PF01192">
    <property type="entry name" value="RNA_pol_Rpb6"/>
    <property type="match status" value="1"/>
</dbReference>
<dbReference type="AlphaFoldDB" id="X1LQL1"/>
<comment type="caution">
    <text evidence="8">The sequence shown here is derived from an EMBL/GenBank/DDBJ whole genome shotgun (WGS) entry which is preliminary data.</text>
</comment>
<proteinExistence type="inferred from homology"/>
<dbReference type="GO" id="GO:0000428">
    <property type="term" value="C:DNA-directed RNA polymerase complex"/>
    <property type="evidence" value="ECO:0007669"/>
    <property type="project" value="UniProtKB-KW"/>
</dbReference>
<dbReference type="GO" id="GO:0006351">
    <property type="term" value="P:DNA-templated transcription"/>
    <property type="evidence" value="ECO:0007669"/>
    <property type="project" value="InterPro"/>
</dbReference>
<dbReference type="GO" id="GO:0003677">
    <property type="term" value="F:DNA binding"/>
    <property type="evidence" value="ECO:0007669"/>
    <property type="project" value="InterPro"/>
</dbReference>
<organism evidence="8">
    <name type="scientific">marine sediment metagenome</name>
    <dbReference type="NCBI Taxonomy" id="412755"/>
    <lineage>
        <taxon>unclassified sequences</taxon>
        <taxon>metagenomes</taxon>
        <taxon>ecological metagenomes</taxon>
    </lineage>
</organism>
<evidence type="ECO:0000256" key="7">
    <source>
        <dbReference type="ARBA" id="ARBA00048552"/>
    </source>
</evidence>
<dbReference type="Gene3D" id="3.90.940.10">
    <property type="match status" value="1"/>
</dbReference>
<evidence type="ECO:0000256" key="2">
    <source>
        <dbReference type="ARBA" id="ARBA00012418"/>
    </source>
</evidence>
<name>X1LQL1_9ZZZZ</name>
<dbReference type="InterPro" id="IPR003716">
    <property type="entry name" value="DNA-dir_RNA_pol_omega"/>
</dbReference>
<evidence type="ECO:0000313" key="8">
    <source>
        <dbReference type="EMBL" id="GAI04680.1"/>
    </source>
</evidence>
<dbReference type="SUPFAM" id="SSF63562">
    <property type="entry name" value="RPB6/omega subunit-like"/>
    <property type="match status" value="1"/>
</dbReference>
<evidence type="ECO:0000256" key="3">
    <source>
        <dbReference type="ARBA" id="ARBA00022478"/>
    </source>
</evidence>
<accession>X1LQL1</accession>
<evidence type="ECO:0000256" key="6">
    <source>
        <dbReference type="ARBA" id="ARBA00023163"/>
    </source>
</evidence>
<reference evidence="8" key="1">
    <citation type="journal article" date="2014" name="Front. Microbiol.">
        <title>High frequency of phylogenetically diverse reductive dehalogenase-homologous genes in deep subseafloor sedimentary metagenomes.</title>
        <authorList>
            <person name="Kawai M."/>
            <person name="Futagami T."/>
            <person name="Toyoda A."/>
            <person name="Takaki Y."/>
            <person name="Nishi S."/>
            <person name="Hori S."/>
            <person name="Arai W."/>
            <person name="Tsubouchi T."/>
            <person name="Morono Y."/>
            <person name="Uchiyama I."/>
            <person name="Ito T."/>
            <person name="Fujiyama A."/>
            <person name="Inagaki F."/>
            <person name="Takami H."/>
        </authorList>
    </citation>
    <scope>NUCLEOTIDE SEQUENCE</scope>
    <source>
        <strain evidence="8">Expedition CK06-06</strain>
    </source>
</reference>
<dbReference type="GO" id="GO:0003899">
    <property type="term" value="F:DNA-directed RNA polymerase activity"/>
    <property type="evidence" value="ECO:0007669"/>
    <property type="project" value="UniProtKB-EC"/>
</dbReference>
<comment type="catalytic activity">
    <reaction evidence="7">
        <text>RNA(n) + a ribonucleoside 5'-triphosphate = RNA(n+1) + diphosphate</text>
        <dbReference type="Rhea" id="RHEA:21248"/>
        <dbReference type="Rhea" id="RHEA-COMP:14527"/>
        <dbReference type="Rhea" id="RHEA-COMP:17342"/>
        <dbReference type="ChEBI" id="CHEBI:33019"/>
        <dbReference type="ChEBI" id="CHEBI:61557"/>
        <dbReference type="ChEBI" id="CHEBI:140395"/>
        <dbReference type="EC" id="2.7.7.6"/>
    </reaction>
</comment>
<keyword evidence="5" id="KW-0548">Nucleotidyltransferase</keyword>
<evidence type="ECO:0000256" key="5">
    <source>
        <dbReference type="ARBA" id="ARBA00022695"/>
    </source>
</evidence>
<keyword evidence="6" id="KW-0804">Transcription</keyword>
<gene>
    <name evidence="8" type="ORF">S06H3_14697</name>
</gene>
<dbReference type="EC" id="2.7.7.6" evidence="2"/>
<dbReference type="InterPro" id="IPR006110">
    <property type="entry name" value="Pol_omega/Rpo6/RPB6"/>
</dbReference>
<dbReference type="HAMAP" id="MF_00366">
    <property type="entry name" value="RNApol_bact_RpoZ"/>
    <property type="match status" value="1"/>
</dbReference>
<evidence type="ECO:0000256" key="4">
    <source>
        <dbReference type="ARBA" id="ARBA00022679"/>
    </source>
</evidence>
<keyword evidence="3" id="KW-0240">DNA-directed RNA polymerase</keyword>
<comment type="similarity">
    <text evidence="1">Belongs to the RNA polymerase subunit omega family.</text>
</comment>
<keyword evidence="4" id="KW-0808">Transferase</keyword>